<feature type="transmembrane region" description="Helical" evidence="9">
    <location>
        <begin position="264"/>
        <end position="287"/>
    </location>
</feature>
<dbReference type="EMBL" id="CP157484">
    <property type="protein sequence ID" value="XBO38983.1"/>
    <property type="molecule type" value="Genomic_DNA"/>
</dbReference>
<evidence type="ECO:0000256" key="9">
    <source>
        <dbReference type="SAM" id="Phobius"/>
    </source>
</evidence>
<evidence type="ECO:0000256" key="5">
    <source>
        <dbReference type="ARBA" id="ARBA00022692"/>
    </source>
</evidence>
<keyword evidence="3" id="KW-0813">Transport</keyword>
<feature type="region of interest" description="Disordered" evidence="8">
    <location>
        <begin position="616"/>
        <end position="637"/>
    </location>
</feature>
<comment type="subcellular location">
    <subcellularLocation>
        <location evidence="1">Cell membrane</location>
        <topology evidence="1">Multi-pass membrane protein</topology>
    </subcellularLocation>
</comment>
<keyword evidence="6 9" id="KW-1133">Transmembrane helix</keyword>
<keyword evidence="7 9" id="KW-0472">Membrane</keyword>
<dbReference type="GO" id="GO:0055085">
    <property type="term" value="P:transmembrane transport"/>
    <property type="evidence" value="ECO:0007669"/>
    <property type="project" value="TreeGrafter"/>
</dbReference>
<feature type="transmembrane region" description="Helical" evidence="9">
    <location>
        <begin position="236"/>
        <end position="258"/>
    </location>
</feature>
<sequence length="637" mass="68468">MAPTPVPTSSATDIQRTMSVMLAILVAVVVTCALYFGREILIPLALAVLLSFVLAPLVRLLQRVKVPRALSVIGVVLMAFLLIAGLGTIMASQVTRLASDLPSYERTIRDKIKSIRGMAAGNGTLERAADVLQDLGKELQKPEAVSNPALSRDQADSKPIPVELRAPESSAFRTMTDLIGPLLHPLATTGIIIIFVIFILMRREDLRNRMIRLAGAQDLHRTTAAIDDAAHRLSRYFLVQLALNASFGVVIGVGLFFIGVPSPALWGIIAAILRFVPYIGAAISAILPMALAAAVDPGWTMFLSAGALFLFVEPIVGHVIEPLVYGQSTGLSPVAVVTAATFWTWLWGPIGLVMATPLTVCLVVLGRHIEQFAVFDVMFGDQPVLSAPEMFYQRMLAADPTEAVEQAETCLEESSMADYLDTVALPGIRLGAQDATRGALEPERMGVVRDSVAELVEDLEELSAVDADASAMPDAWTEGEPHEPIRPRVLCIGVRNPLDEAAAQLFRLLATRRNLPTQALGLESMAMANLFRLDTRGVDVICLSVFETSSPVHIRYALRRLRRKAPKAAFVVGYWLQDNGEHLESLREVVAPATLVTTLADAVAVAQGVLHAPTPEAAAKADGGTEAQPALKEAQSA</sequence>
<feature type="transmembrane region" description="Helical" evidence="9">
    <location>
        <begin position="42"/>
        <end position="62"/>
    </location>
</feature>
<evidence type="ECO:0000256" key="8">
    <source>
        <dbReference type="SAM" id="MobiDB-lite"/>
    </source>
</evidence>
<evidence type="ECO:0000256" key="4">
    <source>
        <dbReference type="ARBA" id="ARBA00022475"/>
    </source>
</evidence>
<dbReference type="Pfam" id="PF01594">
    <property type="entry name" value="AI-2E_transport"/>
    <property type="match status" value="1"/>
</dbReference>
<protein>
    <submittedName>
        <fullName evidence="10">AI-2E family transporter</fullName>
    </submittedName>
</protein>
<evidence type="ECO:0000256" key="6">
    <source>
        <dbReference type="ARBA" id="ARBA00022989"/>
    </source>
</evidence>
<keyword evidence="5 9" id="KW-0812">Transmembrane</keyword>
<name>A0AAU7JF24_9HYPH</name>
<accession>A0AAU7JF24</accession>
<feature type="transmembrane region" description="Helical" evidence="9">
    <location>
        <begin position="299"/>
        <end position="320"/>
    </location>
</feature>
<dbReference type="RefSeq" id="WP_406855822.1">
    <property type="nucleotide sequence ID" value="NZ_CP157484.1"/>
</dbReference>
<dbReference type="InterPro" id="IPR002549">
    <property type="entry name" value="AI-2E-like"/>
</dbReference>
<evidence type="ECO:0000256" key="2">
    <source>
        <dbReference type="ARBA" id="ARBA00009773"/>
    </source>
</evidence>
<feature type="transmembrane region" description="Helical" evidence="9">
    <location>
        <begin position="69"/>
        <end position="91"/>
    </location>
</feature>
<feature type="transmembrane region" description="Helical" evidence="9">
    <location>
        <begin position="20"/>
        <end position="36"/>
    </location>
</feature>
<feature type="transmembrane region" description="Helical" evidence="9">
    <location>
        <begin position="340"/>
        <end position="365"/>
    </location>
</feature>
<reference evidence="10" key="1">
    <citation type="submission" date="2024-05" db="EMBL/GenBank/DDBJ databases">
        <authorList>
            <person name="Kim S."/>
            <person name="Heo J."/>
            <person name="Choi H."/>
            <person name="Choi Y."/>
            <person name="Kwon S.-W."/>
            <person name="Kim Y."/>
        </authorList>
    </citation>
    <scope>NUCLEOTIDE SEQUENCE</scope>
    <source>
        <strain evidence="10">KACC 23698</strain>
    </source>
</reference>
<feature type="transmembrane region" description="Helical" evidence="9">
    <location>
        <begin position="182"/>
        <end position="201"/>
    </location>
</feature>
<comment type="similarity">
    <text evidence="2">Belongs to the autoinducer-2 exporter (AI-2E) (TC 2.A.86) family.</text>
</comment>
<evidence type="ECO:0000256" key="7">
    <source>
        <dbReference type="ARBA" id="ARBA00023136"/>
    </source>
</evidence>
<organism evidence="10">
    <name type="scientific">Alsobacter sp. KACC 23698</name>
    <dbReference type="NCBI Taxonomy" id="3149229"/>
    <lineage>
        <taxon>Bacteria</taxon>
        <taxon>Pseudomonadati</taxon>
        <taxon>Pseudomonadota</taxon>
        <taxon>Alphaproteobacteria</taxon>
        <taxon>Hyphomicrobiales</taxon>
        <taxon>Alsobacteraceae</taxon>
        <taxon>Alsobacter</taxon>
    </lineage>
</organism>
<proteinExistence type="inferred from homology"/>
<keyword evidence="4" id="KW-1003">Cell membrane</keyword>
<dbReference type="AlphaFoldDB" id="A0AAU7JF24"/>
<evidence type="ECO:0000256" key="1">
    <source>
        <dbReference type="ARBA" id="ARBA00004651"/>
    </source>
</evidence>
<dbReference type="PANTHER" id="PTHR21716">
    <property type="entry name" value="TRANSMEMBRANE PROTEIN"/>
    <property type="match status" value="1"/>
</dbReference>
<gene>
    <name evidence="10" type="ORF">ABEG18_25435</name>
</gene>
<dbReference type="GO" id="GO:0005886">
    <property type="term" value="C:plasma membrane"/>
    <property type="evidence" value="ECO:0007669"/>
    <property type="project" value="UniProtKB-SubCell"/>
</dbReference>
<dbReference type="PANTHER" id="PTHR21716:SF53">
    <property type="entry name" value="PERMEASE PERM-RELATED"/>
    <property type="match status" value="1"/>
</dbReference>
<evidence type="ECO:0000313" key="10">
    <source>
        <dbReference type="EMBL" id="XBO38983.1"/>
    </source>
</evidence>
<evidence type="ECO:0000256" key="3">
    <source>
        <dbReference type="ARBA" id="ARBA00022448"/>
    </source>
</evidence>